<reference evidence="3" key="1">
    <citation type="journal article" date="2013" name="Genome Announc.">
        <title>Draft genome sequence of Pseudozyma brasiliensis sp. nov. strain GHG001, a high producer of endo-1,4-xylanase isolated from an insect pest of sugarcane.</title>
        <authorList>
            <person name="Oliveira J.V.D.C."/>
            <person name="dos Santos R.A.C."/>
            <person name="Borges T.A."/>
            <person name="Riano-Pachon D.M."/>
            <person name="Goldman G.H."/>
        </authorList>
    </citation>
    <scope>NUCLEOTIDE SEQUENCE [LARGE SCALE GENOMIC DNA]</scope>
    <source>
        <strain evidence="3">GHG001</strain>
    </source>
</reference>
<dbReference type="HOGENOM" id="CLU_1644989_0_0_1"/>
<organism evidence="2 3">
    <name type="scientific">Kalmanozyma brasiliensis (strain GHG001)</name>
    <name type="common">Yeast</name>
    <name type="synonym">Pseudozyma brasiliensis</name>
    <dbReference type="NCBI Taxonomy" id="1365824"/>
    <lineage>
        <taxon>Eukaryota</taxon>
        <taxon>Fungi</taxon>
        <taxon>Dikarya</taxon>
        <taxon>Basidiomycota</taxon>
        <taxon>Ustilaginomycotina</taxon>
        <taxon>Ustilaginomycetes</taxon>
        <taxon>Ustilaginales</taxon>
        <taxon>Ustilaginaceae</taxon>
        <taxon>Kalmanozyma</taxon>
    </lineage>
</organism>
<dbReference type="eggNOG" id="ENOG502R2UJ">
    <property type="taxonomic scope" value="Eukaryota"/>
</dbReference>
<name>V5GJJ1_KALBG</name>
<dbReference type="Proteomes" id="UP000019377">
    <property type="component" value="Unassembled WGS sequence"/>
</dbReference>
<keyword evidence="3" id="KW-1185">Reference proteome</keyword>
<gene>
    <name evidence="2" type="ORF">PSEUBRA_SCAF3g03617</name>
</gene>
<evidence type="ECO:0000256" key="1">
    <source>
        <dbReference type="SAM" id="SignalP"/>
    </source>
</evidence>
<keyword evidence="1" id="KW-0732">Signal</keyword>
<proteinExistence type="predicted"/>
<sequence length="168" mass="19092">MKAILAILLLTLTSVLAVTPSHSNDTPPPAPGTQPGCGPAGCHNPTGLFGLIRNPRKYDHLCDFHHIMFSHDHRPRACFDTQLPLEKYLSAPNPQTLHGFVDKTDTKFVLFAGQIVTLDERYEMHVDEVKDTKWKWGGCSRVRIYLQPRWVLERDEIWCPGHDEPIEL</sequence>
<feature type="signal peptide" evidence="1">
    <location>
        <begin position="1"/>
        <end position="17"/>
    </location>
</feature>
<dbReference type="GeneID" id="27420232"/>
<accession>V5GJJ1</accession>
<dbReference type="RefSeq" id="XP_016291111.1">
    <property type="nucleotide sequence ID" value="XM_016437554.1"/>
</dbReference>
<feature type="chain" id="PRO_5004733946" evidence="1">
    <location>
        <begin position="18"/>
        <end position="168"/>
    </location>
</feature>
<dbReference type="OMA" id="PAGCHNP"/>
<dbReference type="EMBL" id="KI545873">
    <property type="protein sequence ID" value="EST06122.1"/>
    <property type="molecule type" value="Genomic_DNA"/>
</dbReference>
<dbReference type="AlphaFoldDB" id="V5GJJ1"/>
<evidence type="ECO:0000313" key="2">
    <source>
        <dbReference type="EMBL" id="EST06122.1"/>
    </source>
</evidence>
<protein>
    <submittedName>
        <fullName evidence="2">Uncharacterized protein</fullName>
    </submittedName>
</protein>
<evidence type="ECO:0000313" key="3">
    <source>
        <dbReference type="Proteomes" id="UP000019377"/>
    </source>
</evidence>
<dbReference type="OrthoDB" id="2546720at2759"/>